<organism evidence="1 2">
    <name type="scientific">Funneliformis mosseae</name>
    <name type="common">Endomycorrhizal fungus</name>
    <name type="synonym">Glomus mosseae</name>
    <dbReference type="NCBI Taxonomy" id="27381"/>
    <lineage>
        <taxon>Eukaryota</taxon>
        <taxon>Fungi</taxon>
        <taxon>Fungi incertae sedis</taxon>
        <taxon>Mucoromycota</taxon>
        <taxon>Glomeromycotina</taxon>
        <taxon>Glomeromycetes</taxon>
        <taxon>Glomerales</taxon>
        <taxon>Glomeraceae</taxon>
        <taxon>Funneliformis</taxon>
    </lineage>
</organism>
<gene>
    <name evidence="1" type="ORF">FMOSSE_LOCUS1181</name>
</gene>
<name>A0A9N8VDH2_FUNMO</name>
<reference evidence="1" key="1">
    <citation type="submission" date="2021-06" db="EMBL/GenBank/DDBJ databases">
        <authorList>
            <person name="Kallberg Y."/>
            <person name="Tangrot J."/>
            <person name="Rosling A."/>
        </authorList>
    </citation>
    <scope>NUCLEOTIDE SEQUENCE</scope>
    <source>
        <strain evidence="1">87-6 pot B 2015</strain>
    </source>
</reference>
<proteinExistence type="predicted"/>
<accession>A0A9N8VDH2</accession>
<sequence length="214" mass="23957">MNLFNQSNNKGYKTDFEGEISGTLANILSKSFSEFNEFETYLKAIRTWGAQLSGILGGISGLHLSIYSTRPVMCTWKIGSTLGSTFGRVIAGLFFFLLVDSELLPRKENGVGYASLSRYTDQCCAGTCPRCAWDNWDIMWDSLGHSVGQEMSRQNSKRQPDKRVYVEYEIKNFNSLYSISITVKNDSIMQSESNKKRCGLCGQGGHNSRTCSQK</sequence>
<dbReference type="AlphaFoldDB" id="A0A9N8VDH2"/>
<dbReference type="EMBL" id="CAJVPP010000133">
    <property type="protein sequence ID" value="CAG8446050.1"/>
    <property type="molecule type" value="Genomic_DNA"/>
</dbReference>
<comment type="caution">
    <text evidence="1">The sequence shown here is derived from an EMBL/GenBank/DDBJ whole genome shotgun (WGS) entry which is preliminary data.</text>
</comment>
<evidence type="ECO:0000313" key="2">
    <source>
        <dbReference type="Proteomes" id="UP000789375"/>
    </source>
</evidence>
<keyword evidence="2" id="KW-1185">Reference proteome</keyword>
<evidence type="ECO:0000313" key="1">
    <source>
        <dbReference type="EMBL" id="CAG8446050.1"/>
    </source>
</evidence>
<dbReference type="Proteomes" id="UP000789375">
    <property type="component" value="Unassembled WGS sequence"/>
</dbReference>
<protein>
    <submittedName>
        <fullName evidence="1">11118_t:CDS:1</fullName>
    </submittedName>
</protein>